<evidence type="ECO:0000313" key="18">
    <source>
        <dbReference type="EMBL" id="QUO42412.1"/>
    </source>
</evidence>
<dbReference type="InterPro" id="IPR036097">
    <property type="entry name" value="HisK_dim/P_sf"/>
</dbReference>
<dbReference type="Proteomes" id="UP000595847">
    <property type="component" value="Chromosome"/>
</dbReference>
<feature type="transmembrane region" description="Helical" evidence="14">
    <location>
        <begin position="173"/>
        <end position="192"/>
    </location>
</feature>
<evidence type="ECO:0000313" key="20">
    <source>
        <dbReference type="Proteomes" id="UP000677234"/>
    </source>
</evidence>
<evidence type="ECO:0000259" key="15">
    <source>
        <dbReference type="PROSITE" id="PS50109"/>
    </source>
</evidence>
<dbReference type="Proteomes" id="UP000677234">
    <property type="component" value="Chromosome"/>
</dbReference>
<feature type="domain" description="HAMP" evidence="16">
    <location>
        <begin position="198"/>
        <end position="250"/>
    </location>
</feature>
<dbReference type="EC" id="2.7.13.3" evidence="3"/>
<comment type="catalytic activity">
    <reaction evidence="1">
        <text>ATP + protein L-histidine = ADP + protein N-phospho-L-histidine.</text>
        <dbReference type="EC" id="2.7.13.3"/>
    </reaction>
</comment>
<sequence length="501" mass="56483">MSIRLRLLLSYTAMLLVTVLLFVAAVFLIAVAVTGDVQHVRDLFTSRYAVMPLTEPEETVSVETKFLGKDSPEKLLDPRLLQELEQRLEPVNAGLLVRRGGEIYYASPVLRVPGMDQVLPGYEFGNIHVRDILETDGRYFAYVKFDFTYSDKTAGGVYVMKEVSPYAELARSLLPVLILFLLLMLALMNGLLNLHVSRSIVRPLNKLKTAAERIRDGELDFHVDSTRRDEIGQLSQTFEDMRKKLKESVELQLQYEENRKELISNISHDLKTPITSILGYVEGIRDGVADTPEKLDKYLDTIARKAKGMDRLIDELFLYSKLDLGKLPFTFERIDIERFLDDYLTELQFDLEERHVALRWEKQGLASAAGQKAGPGQEKAVVLADREKLRRVLANIVDNSLKYMDKAEGQLRFDLRIGADEVVIEVADNGPGIAPQDIPHIFERFYRGEKSRNADSGGSGLGLAIARQIVHEHRGFIAAKAVPGKGTTIIITLPREKGAER</sequence>
<keyword evidence="5" id="KW-0597">Phosphoprotein</keyword>
<dbReference type="InterPro" id="IPR003660">
    <property type="entry name" value="HAMP_dom"/>
</dbReference>
<dbReference type="CDD" id="cd00075">
    <property type="entry name" value="HATPase"/>
    <property type="match status" value="1"/>
</dbReference>
<dbReference type="SMART" id="SM00304">
    <property type="entry name" value="HAMP"/>
    <property type="match status" value="1"/>
</dbReference>
<dbReference type="InterPro" id="IPR005467">
    <property type="entry name" value="His_kinase_dom"/>
</dbReference>
<evidence type="ECO:0000313" key="17">
    <source>
        <dbReference type="EMBL" id="QQE75386.1"/>
    </source>
</evidence>
<dbReference type="SUPFAM" id="SSF55874">
    <property type="entry name" value="ATPase domain of HSP90 chaperone/DNA topoisomerase II/histidine kinase"/>
    <property type="match status" value="1"/>
</dbReference>
<dbReference type="SMART" id="SM00387">
    <property type="entry name" value="HATPase_c"/>
    <property type="match status" value="1"/>
</dbReference>
<dbReference type="EMBL" id="CP066308">
    <property type="protein sequence ID" value="QQE75386.1"/>
    <property type="molecule type" value="Genomic_DNA"/>
</dbReference>
<evidence type="ECO:0000313" key="19">
    <source>
        <dbReference type="Proteomes" id="UP000595847"/>
    </source>
</evidence>
<dbReference type="InterPro" id="IPR050398">
    <property type="entry name" value="HssS/ArlS-like"/>
</dbReference>
<dbReference type="InterPro" id="IPR003661">
    <property type="entry name" value="HisK_dim/P_dom"/>
</dbReference>
<evidence type="ECO:0000259" key="16">
    <source>
        <dbReference type="PROSITE" id="PS50885"/>
    </source>
</evidence>
<dbReference type="PANTHER" id="PTHR45528">
    <property type="entry name" value="SENSOR HISTIDINE KINASE CPXA"/>
    <property type="match status" value="1"/>
</dbReference>
<dbReference type="Pfam" id="PF00512">
    <property type="entry name" value="HisKA"/>
    <property type="match status" value="1"/>
</dbReference>
<feature type="transmembrane region" description="Helical" evidence="14">
    <location>
        <begin position="7"/>
        <end position="33"/>
    </location>
</feature>
<dbReference type="KEGG" id="bcop:JD108_05560"/>
<evidence type="ECO:0000256" key="1">
    <source>
        <dbReference type="ARBA" id="ARBA00000085"/>
    </source>
</evidence>
<evidence type="ECO:0000256" key="2">
    <source>
        <dbReference type="ARBA" id="ARBA00004651"/>
    </source>
</evidence>
<dbReference type="Gene3D" id="1.10.287.130">
    <property type="match status" value="1"/>
</dbReference>
<evidence type="ECO:0000256" key="10">
    <source>
        <dbReference type="ARBA" id="ARBA00022840"/>
    </source>
</evidence>
<proteinExistence type="predicted"/>
<dbReference type="InterPro" id="IPR004358">
    <property type="entry name" value="Sig_transdc_His_kin-like_C"/>
</dbReference>
<dbReference type="Pfam" id="PF02518">
    <property type="entry name" value="HATPase_c"/>
    <property type="match status" value="1"/>
</dbReference>
<organism evidence="17 19">
    <name type="scientific">Brevibacillus composti</name>
    <dbReference type="NCBI Taxonomy" id="2796470"/>
    <lineage>
        <taxon>Bacteria</taxon>
        <taxon>Bacillati</taxon>
        <taxon>Bacillota</taxon>
        <taxon>Bacilli</taxon>
        <taxon>Bacillales</taxon>
        <taxon>Paenibacillaceae</taxon>
        <taxon>Brevibacillus</taxon>
    </lineage>
</organism>
<dbReference type="PROSITE" id="PS50109">
    <property type="entry name" value="HIS_KIN"/>
    <property type="match status" value="1"/>
</dbReference>
<dbReference type="PROSITE" id="PS50885">
    <property type="entry name" value="HAMP"/>
    <property type="match status" value="1"/>
</dbReference>
<dbReference type="GO" id="GO:0005524">
    <property type="term" value="F:ATP binding"/>
    <property type="evidence" value="ECO:0007669"/>
    <property type="project" value="UniProtKB-KW"/>
</dbReference>
<gene>
    <name evidence="17" type="ORF">JD108_05560</name>
    <name evidence="18" type="ORF">KDJ56_05240</name>
</gene>
<dbReference type="CDD" id="cd06225">
    <property type="entry name" value="HAMP"/>
    <property type="match status" value="1"/>
</dbReference>
<evidence type="ECO:0000256" key="4">
    <source>
        <dbReference type="ARBA" id="ARBA00022475"/>
    </source>
</evidence>
<reference evidence="17 19" key="1">
    <citation type="submission" date="2020-12" db="EMBL/GenBank/DDBJ databases">
        <title>strain FJAT-54423T represents a novel species of the genus Brevibacillus.</title>
        <authorList>
            <person name="Tang R."/>
        </authorList>
    </citation>
    <scope>NUCLEOTIDE SEQUENCE [LARGE SCALE GENOMIC DNA]</scope>
    <source>
        <strain evidence="17 19">FJAT-54423</strain>
    </source>
</reference>
<dbReference type="PRINTS" id="PR00344">
    <property type="entry name" value="BCTRLSENSOR"/>
</dbReference>
<keyword evidence="20" id="KW-1185">Reference proteome</keyword>
<dbReference type="AlphaFoldDB" id="A0A7T5EMJ9"/>
<accession>A0A7T5EMJ9</accession>
<dbReference type="EMBL" id="CP073708">
    <property type="protein sequence ID" value="QUO42412.1"/>
    <property type="molecule type" value="Genomic_DNA"/>
</dbReference>
<dbReference type="Gene3D" id="3.30.565.10">
    <property type="entry name" value="Histidine kinase-like ATPase, C-terminal domain"/>
    <property type="match status" value="1"/>
</dbReference>
<evidence type="ECO:0000256" key="6">
    <source>
        <dbReference type="ARBA" id="ARBA00022679"/>
    </source>
</evidence>
<dbReference type="InterPro" id="IPR003594">
    <property type="entry name" value="HATPase_dom"/>
</dbReference>
<comment type="subcellular location">
    <subcellularLocation>
        <location evidence="2">Cell membrane</location>
        <topology evidence="2">Multi-pass membrane protein</topology>
    </subcellularLocation>
</comment>
<keyword evidence="4" id="KW-1003">Cell membrane</keyword>
<feature type="domain" description="Histidine kinase" evidence="15">
    <location>
        <begin position="265"/>
        <end position="497"/>
    </location>
</feature>
<keyword evidence="6" id="KW-0808">Transferase</keyword>
<evidence type="ECO:0000256" key="7">
    <source>
        <dbReference type="ARBA" id="ARBA00022692"/>
    </source>
</evidence>
<evidence type="ECO:0000256" key="3">
    <source>
        <dbReference type="ARBA" id="ARBA00012438"/>
    </source>
</evidence>
<evidence type="ECO:0000256" key="8">
    <source>
        <dbReference type="ARBA" id="ARBA00022741"/>
    </source>
</evidence>
<keyword evidence="10" id="KW-0067">ATP-binding</keyword>
<dbReference type="SMART" id="SM00388">
    <property type="entry name" value="HisKA"/>
    <property type="match status" value="1"/>
</dbReference>
<evidence type="ECO:0000256" key="9">
    <source>
        <dbReference type="ARBA" id="ARBA00022777"/>
    </source>
</evidence>
<keyword evidence="9 17" id="KW-0418">Kinase</keyword>
<dbReference type="GO" id="GO:0005886">
    <property type="term" value="C:plasma membrane"/>
    <property type="evidence" value="ECO:0007669"/>
    <property type="project" value="UniProtKB-SubCell"/>
</dbReference>
<protein>
    <recommendedName>
        <fullName evidence="3">histidine kinase</fullName>
        <ecNumber evidence="3">2.7.13.3</ecNumber>
    </recommendedName>
</protein>
<name>A0A7T5EMJ9_9BACL</name>
<evidence type="ECO:0000256" key="5">
    <source>
        <dbReference type="ARBA" id="ARBA00022553"/>
    </source>
</evidence>
<dbReference type="GO" id="GO:0000155">
    <property type="term" value="F:phosphorelay sensor kinase activity"/>
    <property type="evidence" value="ECO:0007669"/>
    <property type="project" value="InterPro"/>
</dbReference>
<dbReference type="FunFam" id="3.30.565.10:FF:000006">
    <property type="entry name" value="Sensor histidine kinase WalK"/>
    <property type="match status" value="1"/>
</dbReference>
<dbReference type="FunFam" id="1.10.287.130:FF:000001">
    <property type="entry name" value="Two-component sensor histidine kinase"/>
    <property type="match status" value="1"/>
</dbReference>
<keyword evidence="12" id="KW-0902">Two-component regulatory system</keyword>
<dbReference type="CDD" id="cd00082">
    <property type="entry name" value="HisKA"/>
    <property type="match status" value="1"/>
</dbReference>
<dbReference type="SUPFAM" id="SSF47384">
    <property type="entry name" value="Homodimeric domain of signal transducing histidine kinase"/>
    <property type="match status" value="1"/>
</dbReference>
<dbReference type="RefSeq" id="WP_198828915.1">
    <property type="nucleotide sequence ID" value="NZ_CP066308.1"/>
</dbReference>
<dbReference type="InterPro" id="IPR036890">
    <property type="entry name" value="HATPase_C_sf"/>
</dbReference>
<keyword evidence="11 14" id="KW-1133">Transmembrane helix</keyword>
<evidence type="ECO:0000256" key="11">
    <source>
        <dbReference type="ARBA" id="ARBA00022989"/>
    </source>
</evidence>
<dbReference type="Pfam" id="PF00672">
    <property type="entry name" value="HAMP"/>
    <property type="match status" value="1"/>
</dbReference>
<dbReference type="Gene3D" id="6.10.340.10">
    <property type="match status" value="1"/>
</dbReference>
<keyword evidence="7 14" id="KW-0812">Transmembrane</keyword>
<keyword evidence="13 14" id="KW-0472">Membrane</keyword>
<dbReference type="SUPFAM" id="SSF158472">
    <property type="entry name" value="HAMP domain-like"/>
    <property type="match status" value="1"/>
</dbReference>
<evidence type="ECO:0000256" key="12">
    <source>
        <dbReference type="ARBA" id="ARBA00023012"/>
    </source>
</evidence>
<evidence type="ECO:0000256" key="14">
    <source>
        <dbReference type="SAM" id="Phobius"/>
    </source>
</evidence>
<keyword evidence="8" id="KW-0547">Nucleotide-binding</keyword>
<reference evidence="18" key="2">
    <citation type="submission" date="2021-04" db="EMBL/GenBank/DDBJ databases">
        <title>Brevibacillus composti FJAT-54423, complete genome.</title>
        <authorList>
            <person name="Tang R."/>
        </authorList>
    </citation>
    <scope>NUCLEOTIDE SEQUENCE</scope>
    <source>
        <strain evidence="18">FJAT-54424</strain>
    </source>
</reference>
<evidence type="ECO:0000256" key="13">
    <source>
        <dbReference type="ARBA" id="ARBA00023136"/>
    </source>
</evidence>
<dbReference type="PANTHER" id="PTHR45528:SF1">
    <property type="entry name" value="SENSOR HISTIDINE KINASE CPXA"/>
    <property type="match status" value="1"/>
</dbReference>